<feature type="region of interest" description="Disordered" evidence="1">
    <location>
        <begin position="96"/>
        <end position="123"/>
    </location>
</feature>
<protein>
    <submittedName>
        <fullName evidence="2">Uncharacterized protein</fullName>
    </submittedName>
</protein>
<dbReference type="AlphaFoldDB" id="A0AAV4Y566"/>
<name>A0AAV4Y566_CAEEX</name>
<keyword evidence="3" id="KW-1185">Reference proteome</keyword>
<accession>A0AAV4Y566</accession>
<evidence type="ECO:0000256" key="1">
    <source>
        <dbReference type="SAM" id="MobiDB-lite"/>
    </source>
</evidence>
<evidence type="ECO:0000313" key="3">
    <source>
        <dbReference type="Proteomes" id="UP001054945"/>
    </source>
</evidence>
<proteinExistence type="predicted"/>
<reference evidence="2 3" key="1">
    <citation type="submission" date="2021-06" db="EMBL/GenBank/DDBJ databases">
        <title>Caerostris extrusa draft genome.</title>
        <authorList>
            <person name="Kono N."/>
            <person name="Arakawa K."/>
        </authorList>
    </citation>
    <scope>NUCLEOTIDE SEQUENCE [LARGE SCALE GENOMIC DNA]</scope>
</reference>
<dbReference type="Proteomes" id="UP001054945">
    <property type="component" value="Unassembled WGS sequence"/>
</dbReference>
<comment type="caution">
    <text evidence="2">The sequence shown here is derived from an EMBL/GenBank/DDBJ whole genome shotgun (WGS) entry which is preliminary data.</text>
</comment>
<gene>
    <name evidence="2" type="ORF">CEXT_605671</name>
</gene>
<sequence>METLMRLFQKKNSSLGRNIEDACLQMSRKHPVRMRPKREEGIDRERIAGRIRLRRTLSSVTTQVLLPSENDAAPTARAVGVLGPVPLPVRVRGCRAPVQRPATRPPLRHRGTREAPAARRSLLPAGEPPLCPTYFIGRFLPLV</sequence>
<evidence type="ECO:0000313" key="2">
    <source>
        <dbReference type="EMBL" id="GIZ01625.1"/>
    </source>
</evidence>
<dbReference type="EMBL" id="BPLR01018694">
    <property type="protein sequence ID" value="GIZ01625.1"/>
    <property type="molecule type" value="Genomic_DNA"/>
</dbReference>
<organism evidence="2 3">
    <name type="scientific">Caerostris extrusa</name>
    <name type="common">Bark spider</name>
    <name type="synonym">Caerostris bankana</name>
    <dbReference type="NCBI Taxonomy" id="172846"/>
    <lineage>
        <taxon>Eukaryota</taxon>
        <taxon>Metazoa</taxon>
        <taxon>Ecdysozoa</taxon>
        <taxon>Arthropoda</taxon>
        <taxon>Chelicerata</taxon>
        <taxon>Arachnida</taxon>
        <taxon>Araneae</taxon>
        <taxon>Araneomorphae</taxon>
        <taxon>Entelegynae</taxon>
        <taxon>Araneoidea</taxon>
        <taxon>Araneidae</taxon>
        <taxon>Caerostris</taxon>
    </lineage>
</organism>